<feature type="compositionally biased region" description="Polar residues" evidence="1">
    <location>
        <begin position="1"/>
        <end position="17"/>
    </location>
</feature>
<dbReference type="OrthoDB" id="3260716at2759"/>
<gene>
    <name evidence="2" type="ORF">PHISCL_04937</name>
</gene>
<dbReference type="AlphaFoldDB" id="A0A3A3A079"/>
<sequence>MTSLQNVAPVTHPNQSGFHAKVKPTKGLREDGHQLGSRNAPSDYAPDFSAKTYPPGTAPEESTYSADMINKFGDQANNPDVERSHGKESTKTSAGDTIRGATSQDVHHGLGHPGVGQTQTEIRHDGEHGRKRQTNGLEGVGTYRQDRFERTLADQRGIDREGVKGGEHSDKGVLGAEDIAPESADRSNAKYRPPPEPNTRNRS</sequence>
<dbReference type="EMBL" id="MVGC01000154">
    <property type="protein sequence ID" value="RJE22721.1"/>
    <property type="molecule type" value="Genomic_DNA"/>
</dbReference>
<feature type="region of interest" description="Disordered" evidence="1">
    <location>
        <begin position="1"/>
        <end position="203"/>
    </location>
</feature>
<evidence type="ECO:0000313" key="3">
    <source>
        <dbReference type="Proteomes" id="UP000266188"/>
    </source>
</evidence>
<name>A0A3A3A079_9EURO</name>
<organism evidence="2 3">
    <name type="scientific">Aspergillus sclerotialis</name>
    <dbReference type="NCBI Taxonomy" id="2070753"/>
    <lineage>
        <taxon>Eukaryota</taxon>
        <taxon>Fungi</taxon>
        <taxon>Dikarya</taxon>
        <taxon>Ascomycota</taxon>
        <taxon>Pezizomycotina</taxon>
        <taxon>Eurotiomycetes</taxon>
        <taxon>Eurotiomycetidae</taxon>
        <taxon>Eurotiales</taxon>
        <taxon>Aspergillaceae</taxon>
        <taxon>Aspergillus</taxon>
        <taxon>Aspergillus subgen. Polypaecilum</taxon>
    </lineage>
</organism>
<evidence type="ECO:0000313" key="2">
    <source>
        <dbReference type="EMBL" id="RJE22721.1"/>
    </source>
</evidence>
<evidence type="ECO:0000256" key="1">
    <source>
        <dbReference type="SAM" id="MobiDB-lite"/>
    </source>
</evidence>
<proteinExistence type="predicted"/>
<feature type="compositionally biased region" description="Basic and acidic residues" evidence="1">
    <location>
        <begin position="144"/>
        <end position="171"/>
    </location>
</feature>
<protein>
    <submittedName>
        <fullName evidence="2">Uncharacterized protein</fullName>
    </submittedName>
</protein>
<keyword evidence="3" id="KW-1185">Reference proteome</keyword>
<accession>A0A3A3A079</accession>
<feature type="compositionally biased region" description="Polar residues" evidence="1">
    <location>
        <begin position="91"/>
        <end position="104"/>
    </location>
</feature>
<dbReference type="Proteomes" id="UP000266188">
    <property type="component" value="Unassembled WGS sequence"/>
</dbReference>
<feature type="compositionally biased region" description="Basic and acidic residues" evidence="1">
    <location>
        <begin position="80"/>
        <end position="90"/>
    </location>
</feature>
<comment type="caution">
    <text evidence="2">The sequence shown here is derived from an EMBL/GenBank/DDBJ whole genome shotgun (WGS) entry which is preliminary data.</text>
</comment>
<reference evidence="3" key="1">
    <citation type="submission" date="2017-02" db="EMBL/GenBank/DDBJ databases">
        <authorList>
            <person name="Tafer H."/>
            <person name="Lopandic K."/>
        </authorList>
    </citation>
    <scope>NUCLEOTIDE SEQUENCE [LARGE SCALE GENOMIC DNA]</scope>
    <source>
        <strain evidence="3">CBS 366.77</strain>
    </source>
</reference>